<proteinExistence type="inferred from homology"/>
<dbReference type="Proteomes" id="UP001497457">
    <property type="component" value="Chromosome 9rd"/>
</dbReference>
<keyword evidence="2 5" id="KW-0479">Metal-binding</keyword>
<gene>
    <name evidence="7" type="ORF">URODEC1_LOCUS117503</name>
</gene>
<dbReference type="Pfam" id="PF03171">
    <property type="entry name" value="2OG-FeII_Oxy"/>
    <property type="match status" value="1"/>
</dbReference>
<dbReference type="EMBL" id="OZ075119">
    <property type="protein sequence ID" value="CAL5097168.1"/>
    <property type="molecule type" value="Genomic_DNA"/>
</dbReference>
<dbReference type="InterPro" id="IPR026992">
    <property type="entry name" value="DIOX_N"/>
</dbReference>
<sequence length="297" mass="31934">MEGVGAAGWPEPVVRVQSLSESGAATIPDRYVKPEAERPATPLEAAAAAAAAAETEGGGIPVVDLLSPCDPATARAVSEACRDWGFFQAVNHGVPAGLLRRARAVWRGFFRQPMEVKQRYANSPATYEGYGSRLGVEKGAVLDWGDYYFLHVRPPHLFDPDKWPHLPPELRETTEEYSREVAALCGRLMTAMSVGLGAAPSRLQEAFGGADGAGVCVRVNYYPRCPQPELTLGLSSHSDPGGMTVLLADDRVRGLQVRRRGAWVTVDPVPDAFIVNVGDQIQAVYTIQLSKPSTSPP</sequence>
<dbReference type="InterPro" id="IPR005123">
    <property type="entry name" value="Oxoglu/Fe-dep_dioxygenase_dom"/>
</dbReference>
<keyword evidence="4 5" id="KW-0408">Iron</keyword>
<dbReference type="Gene3D" id="2.60.120.330">
    <property type="entry name" value="B-lactam Antibiotic, Isopenicillin N Synthase, Chain"/>
    <property type="match status" value="1"/>
</dbReference>
<evidence type="ECO:0000313" key="7">
    <source>
        <dbReference type="EMBL" id="CAL5097168.1"/>
    </source>
</evidence>
<evidence type="ECO:0000256" key="2">
    <source>
        <dbReference type="ARBA" id="ARBA00022723"/>
    </source>
</evidence>
<dbReference type="Pfam" id="PF14226">
    <property type="entry name" value="DIOX_N"/>
    <property type="match status" value="1"/>
</dbReference>
<feature type="domain" description="Fe2OG dioxygenase" evidence="6">
    <location>
        <begin position="209"/>
        <end position="297"/>
    </location>
</feature>
<evidence type="ECO:0000256" key="4">
    <source>
        <dbReference type="ARBA" id="ARBA00023004"/>
    </source>
</evidence>
<name>A0ABC9GKY1_9POAL</name>
<keyword evidence="8" id="KW-1185">Reference proteome</keyword>
<accession>A0ABC9GKY1</accession>
<dbReference type="SUPFAM" id="SSF51197">
    <property type="entry name" value="Clavaminate synthase-like"/>
    <property type="match status" value="1"/>
</dbReference>
<dbReference type="InterPro" id="IPR050295">
    <property type="entry name" value="Plant_2OG-oxidoreductases"/>
</dbReference>
<dbReference type="PROSITE" id="PS51471">
    <property type="entry name" value="FE2OG_OXY"/>
    <property type="match status" value="1"/>
</dbReference>
<reference evidence="7 8" key="2">
    <citation type="submission" date="2024-10" db="EMBL/GenBank/DDBJ databases">
        <authorList>
            <person name="Ryan C."/>
        </authorList>
    </citation>
    <scope>NUCLEOTIDE SEQUENCE [LARGE SCALE GENOMIC DNA]</scope>
</reference>
<protein>
    <recommendedName>
        <fullName evidence="6">Fe2OG dioxygenase domain-containing protein</fullName>
    </recommendedName>
</protein>
<dbReference type="InterPro" id="IPR044861">
    <property type="entry name" value="IPNS-like_FE2OG_OXY"/>
</dbReference>
<dbReference type="PANTHER" id="PTHR47991">
    <property type="entry name" value="OXOGLUTARATE/IRON-DEPENDENT DIOXYGENASE"/>
    <property type="match status" value="1"/>
</dbReference>
<dbReference type="GO" id="GO:0046872">
    <property type="term" value="F:metal ion binding"/>
    <property type="evidence" value="ECO:0007669"/>
    <property type="project" value="UniProtKB-KW"/>
</dbReference>
<dbReference type="GO" id="GO:0016491">
    <property type="term" value="F:oxidoreductase activity"/>
    <property type="evidence" value="ECO:0007669"/>
    <property type="project" value="UniProtKB-KW"/>
</dbReference>
<keyword evidence="3 5" id="KW-0560">Oxidoreductase</keyword>
<evidence type="ECO:0000256" key="5">
    <source>
        <dbReference type="RuleBase" id="RU003682"/>
    </source>
</evidence>
<dbReference type="AlphaFoldDB" id="A0ABC9GKY1"/>
<evidence type="ECO:0000259" key="6">
    <source>
        <dbReference type="PROSITE" id="PS51471"/>
    </source>
</evidence>
<comment type="similarity">
    <text evidence="1 5">Belongs to the iron/ascorbate-dependent oxidoreductase family.</text>
</comment>
<evidence type="ECO:0000313" key="8">
    <source>
        <dbReference type="Proteomes" id="UP001497457"/>
    </source>
</evidence>
<reference evidence="8" key="1">
    <citation type="submission" date="2024-06" db="EMBL/GenBank/DDBJ databases">
        <authorList>
            <person name="Ryan C."/>
        </authorList>
    </citation>
    <scope>NUCLEOTIDE SEQUENCE [LARGE SCALE GENOMIC DNA]</scope>
</reference>
<evidence type="ECO:0000256" key="3">
    <source>
        <dbReference type="ARBA" id="ARBA00023002"/>
    </source>
</evidence>
<organism evidence="7 8">
    <name type="scientific">Urochloa decumbens</name>
    <dbReference type="NCBI Taxonomy" id="240449"/>
    <lineage>
        <taxon>Eukaryota</taxon>
        <taxon>Viridiplantae</taxon>
        <taxon>Streptophyta</taxon>
        <taxon>Embryophyta</taxon>
        <taxon>Tracheophyta</taxon>
        <taxon>Spermatophyta</taxon>
        <taxon>Magnoliopsida</taxon>
        <taxon>Liliopsida</taxon>
        <taxon>Poales</taxon>
        <taxon>Poaceae</taxon>
        <taxon>PACMAD clade</taxon>
        <taxon>Panicoideae</taxon>
        <taxon>Panicodae</taxon>
        <taxon>Paniceae</taxon>
        <taxon>Melinidinae</taxon>
        <taxon>Urochloa</taxon>
    </lineage>
</organism>
<evidence type="ECO:0000256" key="1">
    <source>
        <dbReference type="ARBA" id="ARBA00008056"/>
    </source>
</evidence>
<dbReference type="InterPro" id="IPR027443">
    <property type="entry name" value="IPNS-like_sf"/>
</dbReference>